<organism evidence="3">
    <name type="scientific">Volvox carteri f. nagariensis</name>
    <dbReference type="NCBI Taxonomy" id="3068"/>
    <lineage>
        <taxon>Eukaryota</taxon>
        <taxon>Viridiplantae</taxon>
        <taxon>Chlorophyta</taxon>
        <taxon>core chlorophytes</taxon>
        <taxon>Chlorophyceae</taxon>
        <taxon>CS clade</taxon>
        <taxon>Chlamydomonadales</taxon>
        <taxon>Volvocaceae</taxon>
        <taxon>Volvox</taxon>
    </lineage>
</organism>
<keyword evidence="3" id="KW-1185">Reference proteome</keyword>
<dbReference type="Proteomes" id="UP000001058">
    <property type="component" value="Unassembled WGS sequence"/>
</dbReference>
<dbReference type="eggNOG" id="ENOG502SDHQ">
    <property type="taxonomic scope" value="Eukaryota"/>
</dbReference>
<feature type="compositionally biased region" description="Polar residues" evidence="1">
    <location>
        <begin position="79"/>
        <end position="97"/>
    </location>
</feature>
<dbReference type="RefSeq" id="XP_002958112.1">
    <property type="nucleotide sequence ID" value="XM_002958066.1"/>
</dbReference>
<dbReference type="AlphaFoldDB" id="D8UHF2"/>
<name>D8UHF2_VOLCA</name>
<reference evidence="2 3" key="1">
    <citation type="journal article" date="2010" name="Science">
        <title>Genomic analysis of organismal complexity in the multicellular green alga Volvox carteri.</title>
        <authorList>
            <person name="Prochnik S.E."/>
            <person name="Umen J."/>
            <person name="Nedelcu A.M."/>
            <person name="Hallmann A."/>
            <person name="Miller S.M."/>
            <person name="Nishii I."/>
            <person name="Ferris P."/>
            <person name="Kuo A."/>
            <person name="Mitros T."/>
            <person name="Fritz-Laylin L.K."/>
            <person name="Hellsten U."/>
            <person name="Chapman J."/>
            <person name="Simakov O."/>
            <person name="Rensing S.A."/>
            <person name="Terry A."/>
            <person name="Pangilinan J."/>
            <person name="Kapitonov V."/>
            <person name="Jurka J."/>
            <person name="Salamov A."/>
            <person name="Shapiro H."/>
            <person name="Schmutz J."/>
            <person name="Grimwood J."/>
            <person name="Lindquist E."/>
            <person name="Lucas S."/>
            <person name="Grigoriev I.V."/>
            <person name="Schmitt R."/>
            <person name="Kirk D."/>
            <person name="Rokhsar D.S."/>
        </authorList>
    </citation>
    <scope>NUCLEOTIDE SEQUENCE [LARGE SCALE GENOMIC DNA]</scope>
    <source>
        <strain evidence="3">f. Nagariensis / Eve</strain>
    </source>
</reference>
<proteinExistence type="predicted"/>
<evidence type="ECO:0000256" key="1">
    <source>
        <dbReference type="SAM" id="MobiDB-lite"/>
    </source>
</evidence>
<dbReference type="EMBL" id="GL378406">
    <property type="protein sequence ID" value="EFJ40843.1"/>
    <property type="molecule type" value="Genomic_DNA"/>
</dbReference>
<feature type="region of interest" description="Disordered" evidence="1">
    <location>
        <begin position="138"/>
        <end position="169"/>
    </location>
</feature>
<protein>
    <submittedName>
        <fullName evidence="2">Uncharacterized protein</fullName>
    </submittedName>
</protein>
<accession>D8UHF2</accession>
<dbReference type="InParanoid" id="D8UHF2"/>
<feature type="region of interest" description="Disordered" evidence="1">
    <location>
        <begin position="79"/>
        <end position="108"/>
    </location>
</feature>
<sequence>MAAPARNPFRARSSDAVQAPDHYQLRQVAPTTIMAAMPPAISAIGTTTNAVTNSQPGGWDLAGPGTSLLVLSSQRLPLRNRQGQPNLSPCSSRNAASSRPFARGPGTQVIPETCLDDCLVEMPDAHLLGSGAPELALQLVGPDGNGGQEVEKGEDEEGDEEVDGEAEEI</sequence>
<dbReference type="GeneID" id="9623208"/>
<evidence type="ECO:0000313" key="2">
    <source>
        <dbReference type="EMBL" id="EFJ40843.1"/>
    </source>
</evidence>
<gene>
    <name evidence="2" type="ORF">VOLCADRAFT_99287</name>
</gene>
<dbReference type="KEGG" id="vcn:VOLCADRAFT_99287"/>
<feature type="compositionally biased region" description="Acidic residues" evidence="1">
    <location>
        <begin position="152"/>
        <end position="169"/>
    </location>
</feature>
<evidence type="ECO:0000313" key="3">
    <source>
        <dbReference type="Proteomes" id="UP000001058"/>
    </source>
</evidence>